<protein>
    <submittedName>
        <fullName evidence="7">Uncharacterized protein</fullName>
    </submittedName>
</protein>
<dbReference type="InterPro" id="IPR014284">
    <property type="entry name" value="RNA_pol_sigma-70_dom"/>
</dbReference>
<accession>A0A4Y3WES6</accession>
<name>A0A4Y3WES6_NITWI</name>
<comment type="caution">
    <text evidence="7">The sequence shown here is derived from an EMBL/GenBank/DDBJ whole genome shotgun (WGS) entry which is preliminary data.</text>
</comment>
<dbReference type="Pfam" id="PF04542">
    <property type="entry name" value="Sigma70_r2"/>
    <property type="match status" value="1"/>
</dbReference>
<dbReference type="Gene3D" id="1.10.10.10">
    <property type="entry name" value="Winged helix-like DNA-binding domain superfamily/Winged helix DNA-binding domain"/>
    <property type="match status" value="1"/>
</dbReference>
<dbReference type="RefSeq" id="WP_141383936.1">
    <property type="nucleotide sequence ID" value="NZ_BJNF01000059.1"/>
</dbReference>
<dbReference type="InterPro" id="IPR036388">
    <property type="entry name" value="WH-like_DNA-bd_sf"/>
</dbReference>
<dbReference type="OrthoDB" id="9797134at2"/>
<dbReference type="InterPro" id="IPR007627">
    <property type="entry name" value="RNA_pol_sigma70_r2"/>
</dbReference>
<dbReference type="AlphaFoldDB" id="A0A4Y3WES6"/>
<dbReference type="NCBIfam" id="TIGR02937">
    <property type="entry name" value="sigma70-ECF"/>
    <property type="match status" value="1"/>
</dbReference>
<dbReference type="GO" id="GO:0006352">
    <property type="term" value="P:DNA-templated transcription initiation"/>
    <property type="evidence" value="ECO:0007669"/>
    <property type="project" value="InterPro"/>
</dbReference>
<feature type="domain" description="RNA polymerase sigma factor 70 region 4 type 2" evidence="6">
    <location>
        <begin position="111"/>
        <end position="162"/>
    </location>
</feature>
<dbReference type="InterPro" id="IPR013249">
    <property type="entry name" value="RNA_pol_sigma70_r4_t2"/>
</dbReference>
<dbReference type="InterPro" id="IPR013325">
    <property type="entry name" value="RNA_pol_sigma_r2"/>
</dbReference>
<dbReference type="GO" id="GO:0003677">
    <property type="term" value="F:DNA binding"/>
    <property type="evidence" value="ECO:0007669"/>
    <property type="project" value="InterPro"/>
</dbReference>
<gene>
    <name evidence="7" type="ORF">NWI01_21910</name>
</gene>
<evidence type="ECO:0000256" key="3">
    <source>
        <dbReference type="ARBA" id="ARBA00023082"/>
    </source>
</evidence>
<sequence>MLGTLVQELQQTEEGRLRRFFLRRFRNRADAADATQETFLRLLASAQRSLIENPQAYLFRTARNIAVDQERLQLRRAQVECPITDEKAVLNIPCDTPSPEVALIDKERLHLFEQALIGLPERPRKVLLLRRIEGWSYPAIAQHLGVSPNTVYNDVRLAMGHCMTAMERPKRG</sequence>
<dbReference type="SUPFAM" id="SSF88946">
    <property type="entry name" value="Sigma2 domain of RNA polymerase sigma factors"/>
    <property type="match status" value="1"/>
</dbReference>
<evidence type="ECO:0000313" key="8">
    <source>
        <dbReference type="Proteomes" id="UP000318825"/>
    </source>
</evidence>
<keyword evidence="2" id="KW-0805">Transcription regulation</keyword>
<dbReference type="PANTHER" id="PTHR43133:SF63">
    <property type="entry name" value="RNA POLYMERASE SIGMA FACTOR FECI-RELATED"/>
    <property type="match status" value="1"/>
</dbReference>
<dbReference type="EMBL" id="BJNF01000059">
    <property type="protein sequence ID" value="GEC16299.1"/>
    <property type="molecule type" value="Genomic_DNA"/>
</dbReference>
<feature type="domain" description="RNA polymerase sigma-70 region 2" evidence="5">
    <location>
        <begin position="14"/>
        <end position="69"/>
    </location>
</feature>
<keyword evidence="3" id="KW-0731">Sigma factor</keyword>
<dbReference type="Proteomes" id="UP000318825">
    <property type="component" value="Unassembled WGS sequence"/>
</dbReference>
<dbReference type="PANTHER" id="PTHR43133">
    <property type="entry name" value="RNA POLYMERASE ECF-TYPE SIGMA FACTO"/>
    <property type="match status" value="1"/>
</dbReference>
<proteinExistence type="inferred from homology"/>
<dbReference type="CDD" id="cd06171">
    <property type="entry name" value="Sigma70_r4"/>
    <property type="match status" value="1"/>
</dbReference>
<evidence type="ECO:0000256" key="1">
    <source>
        <dbReference type="ARBA" id="ARBA00010641"/>
    </source>
</evidence>
<reference evidence="7 8" key="1">
    <citation type="submission" date="2019-06" db="EMBL/GenBank/DDBJ databases">
        <title>Whole genome shotgun sequence of Nitrobacter winogradskyi NBRC 14297.</title>
        <authorList>
            <person name="Hosoyama A."/>
            <person name="Uohara A."/>
            <person name="Ohji S."/>
            <person name="Ichikawa N."/>
        </authorList>
    </citation>
    <scope>NUCLEOTIDE SEQUENCE [LARGE SCALE GENOMIC DNA]</scope>
    <source>
        <strain evidence="7 8">NBRC 14297</strain>
    </source>
</reference>
<dbReference type="Pfam" id="PF08281">
    <property type="entry name" value="Sigma70_r4_2"/>
    <property type="match status" value="1"/>
</dbReference>
<dbReference type="SUPFAM" id="SSF88659">
    <property type="entry name" value="Sigma3 and sigma4 domains of RNA polymerase sigma factors"/>
    <property type="match status" value="1"/>
</dbReference>
<evidence type="ECO:0000256" key="2">
    <source>
        <dbReference type="ARBA" id="ARBA00023015"/>
    </source>
</evidence>
<comment type="similarity">
    <text evidence="1">Belongs to the sigma-70 factor family. ECF subfamily.</text>
</comment>
<evidence type="ECO:0000259" key="5">
    <source>
        <dbReference type="Pfam" id="PF04542"/>
    </source>
</evidence>
<organism evidence="7 8">
    <name type="scientific">Nitrobacter winogradskyi</name>
    <name type="common">Nitrobacter agilis</name>
    <dbReference type="NCBI Taxonomy" id="913"/>
    <lineage>
        <taxon>Bacteria</taxon>
        <taxon>Pseudomonadati</taxon>
        <taxon>Pseudomonadota</taxon>
        <taxon>Alphaproteobacteria</taxon>
        <taxon>Hyphomicrobiales</taxon>
        <taxon>Nitrobacteraceae</taxon>
        <taxon>Nitrobacter</taxon>
    </lineage>
</organism>
<evidence type="ECO:0000313" key="7">
    <source>
        <dbReference type="EMBL" id="GEC16299.1"/>
    </source>
</evidence>
<dbReference type="InterPro" id="IPR039425">
    <property type="entry name" value="RNA_pol_sigma-70-like"/>
</dbReference>
<dbReference type="GO" id="GO:0016987">
    <property type="term" value="F:sigma factor activity"/>
    <property type="evidence" value="ECO:0007669"/>
    <property type="project" value="UniProtKB-KW"/>
</dbReference>
<evidence type="ECO:0000259" key="6">
    <source>
        <dbReference type="Pfam" id="PF08281"/>
    </source>
</evidence>
<dbReference type="Gene3D" id="1.10.1740.10">
    <property type="match status" value="1"/>
</dbReference>
<dbReference type="InterPro" id="IPR013324">
    <property type="entry name" value="RNA_pol_sigma_r3/r4-like"/>
</dbReference>
<keyword evidence="4" id="KW-0804">Transcription</keyword>
<evidence type="ECO:0000256" key="4">
    <source>
        <dbReference type="ARBA" id="ARBA00023163"/>
    </source>
</evidence>